<evidence type="ECO:0000256" key="8">
    <source>
        <dbReference type="ARBA" id="ARBA00049029"/>
    </source>
</evidence>
<dbReference type="EMBL" id="PEWV01000060">
    <property type="protein sequence ID" value="PIU41386.1"/>
    <property type="molecule type" value="Genomic_DNA"/>
</dbReference>
<evidence type="ECO:0000256" key="9">
    <source>
        <dbReference type="PIRSR" id="PIRSR000379-1"/>
    </source>
</evidence>
<dbReference type="InterPro" id="IPR019777">
    <property type="entry name" value="Form_AcTrfase_GR_CS"/>
</dbReference>
<keyword evidence="6 12" id="KW-0119">Carbohydrate metabolism</keyword>
<evidence type="ECO:0000313" key="17">
    <source>
        <dbReference type="Proteomes" id="UP000230052"/>
    </source>
</evidence>
<keyword evidence="5 10" id="KW-0556">Organic radical</keyword>
<gene>
    <name evidence="16" type="primary">pflB</name>
    <name evidence="16" type="ORF">COS99_05860</name>
</gene>
<dbReference type="GO" id="GO:0005829">
    <property type="term" value="C:cytosol"/>
    <property type="evidence" value="ECO:0007669"/>
    <property type="project" value="TreeGrafter"/>
</dbReference>
<dbReference type="SUPFAM" id="SSF51998">
    <property type="entry name" value="PFL-like glycyl radical enzymes"/>
    <property type="match status" value="1"/>
</dbReference>
<dbReference type="UniPathway" id="UPA00920">
    <property type="reaction ID" value="UER00891"/>
</dbReference>
<feature type="region of interest" description="Disordered" evidence="13">
    <location>
        <begin position="603"/>
        <end position="622"/>
    </location>
</feature>
<evidence type="ECO:0000259" key="15">
    <source>
        <dbReference type="PROSITE" id="PS51554"/>
    </source>
</evidence>
<dbReference type="InterPro" id="IPR001150">
    <property type="entry name" value="Gly_radical"/>
</dbReference>
<name>A0A2J0L2A4_9BACT</name>
<reference evidence="16 17" key="1">
    <citation type="submission" date="2017-09" db="EMBL/GenBank/DDBJ databases">
        <title>Depth-based differentiation of microbial function through sediment-hosted aquifers and enrichment of novel symbionts in the deep terrestrial subsurface.</title>
        <authorList>
            <person name="Probst A.J."/>
            <person name="Ladd B."/>
            <person name="Jarett J.K."/>
            <person name="Geller-Mcgrath D.E."/>
            <person name="Sieber C.M."/>
            <person name="Emerson J.B."/>
            <person name="Anantharaman K."/>
            <person name="Thomas B.C."/>
            <person name="Malmstrom R."/>
            <person name="Stieglmeier M."/>
            <person name="Klingl A."/>
            <person name="Woyke T."/>
            <person name="Ryan C.M."/>
            <person name="Banfield J.F."/>
        </authorList>
    </citation>
    <scope>NUCLEOTIDE SEQUENCE [LARGE SCALE GENOMIC DNA]</scope>
    <source>
        <strain evidence="16">CG07_land_8_20_14_0_80_42_15</strain>
    </source>
</reference>
<comment type="pathway">
    <text evidence="12">Fermentation; pyruvate fermentation; formate from pyruvate: step 1/1.</text>
</comment>
<evidence type="ECO:0000256" key="12">
    <source>
        <dbReference type="RuleBase" id="RU368075"/>
    </source>
</evidence>
<dbReference type="Pfam" id="PF01228">
    <property type="entry name" value="Gly_radical"/>
    <property type="match status" value="1"/>
</dbReference>
<sequence>MEVDMFTRGRWDKTVDVRDFVNRNYTPYDGSEEFLCAPTKRTKALWAKCLKLFEKEMKRGGVLDVDTDTVSTVTSHRPGYIDKKHEIIKGLQTDEPLKRAIKPLGGIKLVEMACNDYGYKLSDRIKEIYTKYRKTHNDAVFDAYTDDILKARHAGLITGLPDNYARGRIIGDFRRVALYGIKKLIAAKKHDKKLLEDSALPEAIRLRGEVAEQIIALEDILKLGKMYGFDLSKPAGNAVEAIQWVYLAYLAAIKEQDGAAMSLGSVSNFFDIYIENDMKKGLLTEEEAQELIDDFVIKLRLVRHLRPKSYSEIFAGDPVWITESIGGVSIDGRHKVTKTSYRFLQTLFNLGPAPEPNLTILWSTRLPDNFKKFCAEVSIKTSSVQYENDDMMRLIGGDDYSISCCVSLLKNGSEMQYFGARCNLAKVLLYALNEGRDEMTGEKVIPNIAPIQNDPLDITEVREKVNQVLRWTLKTYAEALNIIHSSHDTYYYERAQMALLDTELTRYMAFGIAGLSVVADSLSAIRYAKVYALRNKKRLTTTFKIKGDFPKFGNDDDKVDGRAVDLVKTFITELKKNNFYRNSIPAVSILTITSNVMYGKKTGATPDGREKGKPFAPGANPMHGRDENGIIASLNSVAAIPYADCRDGISNTFTTLPSALGRTDEDRINNLKGMLDGYFTKGAHHVNINVLDRESLRDAVNHPEKYPQLTIRVSGYAVHFTKLSREQQKEVLARTFHESM</sequence>
<comment type="catalytic activity">
    <reaction evidence="8 12">
        <text>formate + acetyl-CoA = pyruvate + CoA</text>
        <dbReference type="Rhea" id="RHEA:11844"/>
        <dbReference type="ChEBI" id="CHEBI:15361"/>
        <dbReference type="ChEBI" id="CHEBI:15740"/>
        <dbReference type="ChEBI" id="CHEBI:57287"/>
        <dbReference type="ChEBI" id="CHEBI:57288"/>
        <dbReference type="EC" id="2.3.1.54"/>
    </reaction>
</comment>
<evidence type="ECO:0000256" key="4">
    <source>
        <dbReference type="ARBA" id="ARBA00022679"/>
    </source>
</evidence>
<dbReference type="NCBIfam" id="TIGR01255">
    <property type="entry name" value="pyr_form_ly_1"/>
    <property type="match status" value="1"/>
</dbReference>
<evidence type="ECO:0000256" key="1">
    <source>
        <dbReference type="ARBA" id="ARBA00004496"/>
    </source>
</evidence>
<dbReference type="Gene3D" id="3.20.70.20">
    <property type="match status" value="1"/>
</dbReference>
<dbReference type="EC" id="2.3.1.54" evidence="12"/>
<dbReference type="InterPro" id="IPR005949">
    <property type="entry name" value="Form_AcTrfase"/>
</dbReference>
<evidence type="ECO:0000256" key="7">
    <source>
        <dbReference type="ARBA" id="ARBA00023315"/>
    </source>
</evidence>
<dbReference type="Proteomes" id="UP000230052">
    <property type="component" value="Unassembled WGS sequence"/>
</dbReference>
<dbReference type="PANTHER" id="PTHR30191">
    <property type="entry name" value="FORMATE ACETYLTRANSFERASE"/>
    <property type="match status" value="1"/>
</dbReference>
<evidence type="ECO:0000256" key="5">
    <source>
        <dbReference type="ARBA" id="ARBA00022818"/>
    </source>
</evidence>
<dbReference type="GO" id="GO:0006006">
    <property type="term" value="P:glucose metabolic process"/>
    <property type="evidence" value="ECO:0007669"/>
    <property type="project" value="UniProtKB-UniRule"/>
</dbReference>
<keyword evidence="4 12" id="KW-0808">Transferase</keyword>
<dbReference type="PROSITE" id="PS51149">
    <property type="entry name" value="GLY_RADICAL_2"/>
    <property type="match status" value="1"/>
</dbReference>
<accession>A0A2J0L2A4</accession>
<organism evidence="16 17">
    <name type="scientific">Candidatus Aquitaenariimonas noxiae</name>
    <dbReference type="NCBI Taxonomy" id="1974741"/>
    <lineage>
        <taxon>Bacteria</taxon>
        <taxon>Pseudomonadati</taxon>
        <taxon>Candidatus Omnitrophota</taxon>
        <taxon>Candidatus Aquitaenariimonas</taxon>
    </lineage>
</organism>
<comment type="subunit">
    <text evidence="12">Homodimer.</text>
</comment>
<dbReference type="Pfam" id="PF02901">
    <property type="entry name" value="PFL-like"/>
    <property type="match status" value="1"/>
</dbReference>
<dbReference type="InterPro" id="IPR004184">
    <property type="entry name" value="PFL_dom"/>
</dbReference>
<evidence type="ECO:0000256" key="3">
    <source>
        <dbReference type="ARBA" id="ARBA00022490"/>
    </source>
</evidence>
<feature type="domain" description="Glycine radical" evidence="14">
    <location>
        <begin position="617"/>
        <end position="740"/>
    </location>
</feature>
<dbReference type="PROSITE" id="PS51554">
    <property type="entry name" value="PFL"/>
    <property type="match status" value="1"/>
</dbReference>
<evidence type="ECO:0000256" key="11">
    <source>
        <dbReference type="PROSITE-ProRule" id="PRU00493"/>
    </source>
</evidence>
<keyword evidence="3 12" id="KW-0963">Cytoplasm</keyword>
<dbReference type="PANTHER" id="PTHR30191:SF0">
    <property type="entry name" value="FORMATE ACETYLTRANSFERASE 1"/>
    <property type="match status" value="1"/>
</dbReference>
<comment type="similarity">
    <text evidence="2 12">Belongs to the glycyl radical enzyme (GRE) family. PFL subfamily.</text>
</comment>
<dbReference type="AlphaFoldDB" id="A0A2J0L2A4"/>
<feature type="active site" description="Cysteine radical intermediate" evidence="9">
    <location>
        <position position="405"/>
    </location>
</feature>
<feature type="active site" description="S-acetylcysteine intermediate" evidence="9">
    <location>
        <position position="404"/>
    </location>
</feature>
<proteinExistence type="inferred from homology"/>
<feature type="domain" description="PFL" evidence="15">
    <location>
        <begin position="1"/>
        <end position="610"/>
    </location>
</feature>
<comment type="caution">
    <text evidence="16">The sequence shown here is derived from an EMBL/GenBank/DDBJ whole genome shotgun (WGS) entry which is preliminary data.</text>
</comment>
<dbReference type="PROSITE" id="PS00850">
    <property type="entry name" value="GLY_RADICAL_1"/>
    <property type="match status" value="1"/>
</dbReference>
<evidence type="ECO:0000256" key="2">
    <source>
        <dbReference type="ARBA" id="ARBA00008375"/>
    </source>
</evidence>
<comment type="subcellular location">
    <subcellularLocation>
        <location evidence="1 12">Cytoplasm</location>
    </subcellularLocation>
</comment>
<keyword evidence="7 12" id="KW-0012">Acyltransferase</keyword>
<evidence type="ECO:0000256" key="13">
    <source>
        <dbReference type="SAM" id="MobiDB-lite"/>
    </source>
</evidence>
<keyword evidence="12" id="KW-0313">Glucose metabolism</keyword>
<dbReference type="CDD" id="cd01678">
    <property type="entry name" value="PFL1"/>
    <property type="match status" value="1"/>
</dbReference>
<evidence type="ECO:0000259" key="14">
    <source>
        <dbReference type="PROSITE" id="PS51149"/>
    </source>
</evidence>
<evidence type="ECO:0000256" key="10">
    <source>
        <dbReference type="PIRSR" id="PIRSR000379-2"/>
    </source>
</evidence>
<protein>
    <recommendedName>
        <fullName evidence="12">Formate acetyltransferase</fullName>
        <ecNumber evidence="12">2.3.1.54</ecNumber>
    </recommendedName>
    <alternativeName>
        <fullName evidence="12">Pyruvate formate-lyase</fullName>
    </alternativeName>
</protein>
<evidence type="ECO:0000313" key="16">
    <source>
        <dbReference type="EMBL" id="PIU41386.1"/>
    </source>
</evidence>
<dbReference type="PIRSF" id="PIRSF000379">
    <property type="entry name" value="For_Ac_trans_1"/>
    <property type="match status" value="1"/>
</dbReference>
<evidence type="ECO:0000256" key="6">
    <source>
        <dbReference type="ARBA" id="ARBA00023277"/>
    </source>
</evidence>
<dbReference type="GO" id="GO:0008861">
    <property type="term" value="F:formate C-acetyltransferase activity"/>
    <property type="evidence" value="ECO:0007669"/>
    <property type="project" value="UniProtKB-UniRule"/>
</dbReference>
<feature type="modified residue" description="Glycine radical" evidence="10 11">
    <location>
        <position position="715"/>
    </location>
</feature>
<dbReference type="InterPro" id="IPR050244">
    <property type="entry name" value="Auton_GlycylRad_Cofactor"/>
</dbReference>